<dbReference type="InterPro" id="IPR020846">
    <property type="entry name" value="MFS_dom"/>
</dbReference>
<evidence type="ECO:0000256" key="6">
    <source>
        <dbReference type="ARBA" id="ARBA00024338"/>
    </source>
</evidence>
<feature type="domain" description="Major facilitator superfamily (MFS) profile" evidence="8">
    <location>
        <begin position="205"/>
        <end position="663"/>
    </location>
</feature>
<dbReference type="PANTHER" id="PTHR23505:SF100">
    <property type="entry name" value="MAJOR FACILITATOR SUPERFAMILY (MFS) PROFILE DOMAIN-CONTAINING PROTEIN"/>
    <property type="match status" value="1"/>
</dbReference>
<proteinExistence type="inferred from homology"/>
<feature type="transmembrane region" description="Helical" evidence="7">
    <location>
        <begin position="316"/>
        <end position="334"/>
    </location>
</feature>
<protein>
    <recommendedName>
        <fullName evidence="8">Major facilitator superfamily (MFS) profile domain-containing protein</fullName>
    </recommendedName>
</protein>
<feature type="transmembrane region" description="Helical" evidence="7">
    <location>
        <begin position="508"/>
        <end position="528"/>
    </location>
</feature>
<feature type="transmembrane region" description="Helical" evidence="7">
    <location>
        <begin position="286"/>
        <end position="310"/>
    </location>
</feature>
<keyword evidence="3 7" id="KW-0812">Transmembrane</keyword>
<feature type="transmembrane region" description="Helical" evidence="7">
    <location>
        <begin position="374"/>
        <end position="395"/>
    </location>
</feature>
<dbReference type="Pfam" id="PF07690">
    <property type="entry name" value="MFS_1"/>
    <property type="match status" value="1"/>
</dbReference>
<evidence type="ECO:0000256" key="3">
    <source>
        <dbReference type="ARBA" id="ARBA00022692"/>
    </source>
</evidence>
<dbReference type="InterPro" id="IPR044770">
    <property type="entry name" value="MFS_spinster-like"/>
</dbReference>
<dbReference type="EMBL" id="OZ021739">
    <property type="protein sequence ID" value="CAK9322160.1"/>
    <property type="molecule type" value="Genomic_DNA"/>
</dbReference>
<feature type="transmembrane region" description="Helical" evidence="7">
    <location>
        <begin position="540"/>
        <end position="558"/>
    </location>
</feature>
<evidence type="ECO:0000313" key="10">
    <source>
        <dbReference type="Proteomes" id="UP001642487"/>
    </source>
</evidence>
<name>A0ABP0YTS0_9ROSI</name>
<evidence type="ECO:0000256" key="2">
    <source>
        <dbReference type="ARBA" id="ARBA00022448"/>
    </source>
</evidence>
<dbReference type="InterPro" id="IPR054290">
    <property type="entry name" value="DUF7026"/>
</dbReference>
<feature type="transmembrane region" description="Helical" evidence="7">
    <location>
        <begin position="564"/>
        <end position="584"/>
    </location>
</feature>
<evidence type="ECO:0000256" key="1">
    <source>
        <dbReference type="ARBA" id="ARBA00004141"/>
    </source>
</evidence>
<organism evidence="9 10">
    <name type="scientific">Citrullus colocynthis</name>
    <name type="common">colocynth</name>
    <dbReference type="NCBI Taxonomy" id="252529"/>
    <lineage>
        <taxon>Eukaryota</taxon>
        <taxon>Viridiplantae</taxon>
        <taxon>Streptophyta</taxon>
        <taxon>Embryophyta</taxon>
        <taxon>Tracheophyta</taxon>
        <taxon>Spermatophyta</taxon>
        <taxon>Magnoliopsida</taxon>
        <taxon>eudicotyledons</taxon>
        <taxon>Gunneridae</taxon>
        <taxon>Pentapetalae</taxon>
        <taxon>rosids</taxon>
        <taxon>fabids</taxon>
        <taxon>Cucurbitales</taxon>
        <taxon>Cucurbitaceae</taxon>
        <taxon>Benincaseae</taxon>
        <taxon>Citrullus</taxon>
    </lineage>
</organism>
<accession>A0ABP0YTS0</accession>
<keyword evidence="5 7" id="KW-0472">Membrane</keyword>
<dbReference type="Proteomes" id="UP001642487">
    <property type="component" value="Chromosome 5"/>
</dbReference>
<dbReference type="PROSITE" id="PS50850">
    <property type="entry name" value="MFS"/>
    <property type="match status" value="1"/>
</dbReference>
<feature type="transmembrane region" description="Helical" evidence="7">
    <location>
        <begin position="632"/>
        <end position="656"/>
    </location>
</feature>
<dbReference type="CDD" id="cd17328">
    <property type="entry name" value="MFS_spinster_like"/>
    <property type="match status" value="1"/>
</dbReference>
<feature type="transmembrane region" description="Helical" evidence="7">
    <location>
        <begin position="596"/>
        <end position="612"/>
    </location>
</feature>
<keyword evidence="4 7" id="KW-1133">Transmembrane helix</keyword>
<reference evidence="9 10" key="1">
    <citation type="submission" date="2024-03" db="EMBL/GenBank/DDBJ databases">
        <authorList>
            <person name="Gkanogiannis A."/>
            <person name="Becerra Lopez-Lavalle L."/>
        </authorList>
    </citation>
    <scope>NUCLEOTIDE SEQUENCE [LARGE SCALE GENOMIC DNA]</scope>
</reference>
<sequence>MIFSINLRLPHVHGEIHNFRFQPSPSPSLSRNRLPCQITYCRKKLSDADLASDLATEVAKINTNLIQREEAMKKSREFLFTELCGFLGLKSEETKRKWKKMEEEAKLTLVKEFVSEWGFNFQPLSCRSVKEMVEEYVNGRNLSAISSASSFICSLKKTMGFLIARRMILNSNSFAEQKFIPMAETDTAGPPATDPTPSWFTPKRLLAVFCVINLLNYLDRGAIASNGVNGSQGSCTASGTCTSGTGIQGEFSLTNFEDGVLSSSFMVGLLVACPIFATLAERINPFRLIGVGLSVWTFAVIGCAASFNFWSITICRMLVGVGEASFVSLAAPFIDDNAPASQKTAWLGIFYMCIPSGYAVGYIFGGLVGGNYNWRIAFIGEAILMLPFAVLGFVIKPLQLKGFSSSGSYGELRSVDLVASEVQETEASDGNDGAFSIAENSSAKSSSLTTNARNQLSKLVNEIKELLVNKVYVINVLGYIAYTFVLGAYSYWGPKAGYSIYHMSNADLIFGGITVVSGVLGSLGGGYVLDFMSSTISNGFKLLSATTFIGAILCFSAFCFKSVYVYLALFSIGELFVFAIQGPVNYINLEAVKPSLRPLSMAMSTVAIHVFGDVPSSPLVGVLQDYINNWRVSALILTAILFPTALIWFAGVYLPIVESSDDNGHLENSTTNQSSTTPLLEGRLIKITESSSKP</sequence>
<dbReference type="Pfam" id="PF22950">
    <property type="entry name" value="DUF7026"/>
    <property type="match status" value="1"/>
</dbReference>
<feature type="transmembrane region" description="Helical" evidence="7">
    <location>
        <begin position="346"/>
        <end position="368"/>
    </location>
</feature>
<keyword evidence="2" id="KW-0813">Transport</keyword>
<evidence type="ECO:0000256" key="7">
    <source>
        <dbReference type="SAM" id="Phobius"/>
    </source>
</evidence>
<dbReference type="InterPro" id="IPR036259">
    <property type="entry name" value="MFS_trans_sf"/>
</dbReference>
<evidence type="ECO:0000256" key="4">
    <source>
        <dbReference type="ARBA" id="ARBA00022989"/>
    </source>
</evidence>
<dbReference type="InterPro" id="IPR011701">
    <property type="entry name" value="MFS"/>
</dbReference>
<evidence type="ECO:0000259" key="8">
    <source>
        <dbReference type="PROSITE" id="PS50850"/>
    </source>
</evidence>
<dbReference type="Gene3D" id="1.20.1250.20">
    <property type="entry name" value="MFS general substrate transporter like domains"/>
    <property type="match status" value="1"/>
</dbReference>
<keyword evidence="10" id="KW-1185">Reference proteome</keyword>
<comment type="subcellular location">
    <subcellularLocation>
        <location evidence="1">Membrane</location>
        <topology evidence="1">Multi-pass membrane protein</topology>
    </subcellularLocation>
</comment>
<dbReference type="PANTHER" id="PTHR23505">
    <property type="entry name" value="SPINSTER"/>
    <property type="match status" value="1"/>
</dbReference>
<evidence type="ECO:0000313" key="9">
    <source>
        <dbReference type="EMBL" id="CAK9322160.1"/>
    </source>
</evidence>
<dbReference type="SUPFAM" id="SSF103473">
    <property type="entry name" value="MFS general substrate transporter"/>
    <property type="match status" value="1"/>
</dbReference>
<comment type="similarity">
    <text evidence="6">Belongs to the major facilitator superfamily. Spinster (TC 2.A.1.49) family.</text>
</comment>
<feature type="transmembrane region" description="Helical" evidence="7">
    <location>
        <begin position="471"/>
        <end position="492"/>
    </location>
</feature>
<gene>
    <name evidence="9" type="ORF">CITCOLO1_LOCUS14290</name>
</gene>
<evidence type="ECO:0000256" key="5">
    <source>
        <dbReference type="ARBA" id="ARBA00023136"/>
    </source>
</evidence>